<dbReference type="InterPro" id="IPR006311">
    <property type="entry name" value="TAT_signal"/>
</dbReference>
<dbReference type="RefSeq" id="WP_058750642.1">
    <property type="nucleotide sequence ID" value="NZ_LDRC01000097.1"/>
</dbReference>
<name>A0A147DMC5_9MICO</name>
<dbReference type="PATRIC" id="fig|465820.4.peg.3390"/>
<dbReference type="Pfam" id="PF01547">
    <property type="entry name" value="SBP_bac_1"/>
    <property type="match status" value="1"/>
</dbReference>
<evidence type="ECO:0000313" key="2">
    <source>
        <dbReference type="Proteomes" id="UP000072763"/>
    </source>
</evidence>
<protein>
    <submittedName>
        <fullName evidence="1">Carbohydrate-binding protein</fullName>
    </submittedName>
</protein>
<proteinExistence type="predicted"/>
<evidence type="ECO:0000313" key="1">
    <source>
        <dbReference type="EMBL" id="KTR48104.1"/>
    </source>
</evidence>
<dbReference type="OrthoDB" id="8478044at2"/>
<dbReference type="PANTHER" id="PTHR43649">
    <property type="entry name" value="ARABINOSE-BINDING PROTEIN-RELATED"/>
    <property type="match status" value="1"/>
</dbReference>
<accession>A0A147DMC5</accession>
<organism evidence="1 2">
    <name type="scientific">Curtobacterium oceanosedimentum</name>
    <dbReference type="NCBI Taxonomy" id="465820"/>
    <lineage>
        <taxon>Bacteria</taxon>
        <taxon>Bacillati</taxon>
        <taxon>Actinomycetota</taxon>
        <taxon>Actinomycetes</taxon>
        <taxon>Micrococcales</taxon>
        <taxon>Microbacteriaceae</taxon>
        <taxon>Curtobacterium</taxon>
    </lineage>
</organism>
<sequence>MQAHATTRSTAGVTRRGFLLGAGGIGAGLALAGCAPLGGSSSRPETITFYVSKPEVIGYFDDVIAKFHDSQSRIRVIRDSTSNMSANFVRNRPPDLGCLNYNYAMVSFVEHGALTDLSDMPEKDTINPDLWPLMEQTADYPGRTSVLPYSVTAASVIYDKQLFAQQGLEVPTTWSAFTDVCERLTKAGITPMYGTYKDNWTIAQGMFDYSVGGMLDVPATFTALDREGTSVGRGSKVSFEKDFAAPVGRMVDLLQWHQKGAASRGYGDGNLAFAQGKAAMYLQGPWALGEIAKTNPDMDLGTFPFPATDDPADNKVRVNVDLGLWIPEASRKQEAAREFLSFLMSPAISDQYNADNNGFGVRKDSPPVSNPALRGMQDSYDRAAFYLGASQLIPAEIPVANYLQSIAFGGAPEPQLRTLDGDWARLALRSAA</sequence>
<reference evidence="1 2" key="1">
    <citation type="journal article" date="2016" name="Front. Microbiol.">
        <title>Genomic Resource of Rice Seed Associated Bacteria.</title>
        <authorList>
            <person name="Midha S."/>
            <person name="Bansal K."/>
            <person name="Sharma S."/>
            <person name="Kumar N."/>
            <person name="Patil P.P."/>
            <person name="Chaudhry V."/>
            <person name="Patil P.B."/>
        </authorList>
    </citation>
    <scope>NUCLEOTIDE SEQUENCE [LARGE SCALE GENOMIC DNA]</scope>
    <source>
        <strain evidence="1 2">NS359</strain>
    </source>
</reference>
<gene>
    <name evidence="1" type="ORF">NS359_14820</name>
</gene>
<dbReference type="STRING" id="465820.NS263_15045"/>
<dbReference type="InterPro" id="IPR006059">
    <property type="entry name" value="SBP"/>
</dbReference>
<dbReference type="EMBL" id="LDRC01000097">
    <property type="protein sequence ID" value="KTR48104.1"/>
    <property type="molecule type" value="Genomic_DNA"/>
</dbReference>
<dbReference type="SUPFAM" id="SSF53850">
    <property type="entry name" value="Periplasmic binding protein-like II"/>
    <property type="match status" value="1"/>
</dbReference>
<dbReference type="Proteomes" id="UP000072763">
    <property type="component" value="Unassembled WGS sequence"/>
</dbReference>
<dbReference type="PROSITE" id="PS51318">
    <property type="entry name" value="TAT"/>
    <property type="match status" value="1"/>
</dbReference>
<dbReference type="Gene3D" id="3.40.190.10">
    <property type="entry name" value="Periplasmic binding protein-like II"/>
    <property type="match status" value="2"/>
</dbReference>
<dbReference type="AlphaFoldDB" id="A0A147DMC5"/>
<dbReference type="PANTHER" id="PTHR43649:SF12">
    <property type="entry name" value="DIACETYLCHITOBIOSE BINDING PROTEIN DASA"/>
    <property type="match status" value="1"/>
</dbReference>
<dbReference type="InterPro" id="IPR050490">
    <property type="entry name" value="Bact_solute-bd_prot1"/>
</dbReference>
<comment type="caution">
    <text evidence="1">The sequence shown here is derived from an EMBL/GenBank/DDBJ whole genome shotgun (WGS) entry which is preliminary data.</text>
</comment>